<feature type="binding site" evidence="9">
    <location>
        <position position="252"/>
    </location>
    <ligand>
        <name>Fe cation</name>
        <dbReference type="ChEBI" id="CHEBI:24875"/>
        <note>catalytic</note>
    </ligand>
</feature>
<comment type="catalytic activity">
    <reaction evidence="8">
        <text>an N(6)-methyladenosine in mRNA + 2-oxoglutarate + O2 = an adenosine in mRNA + formaldehyde + succinate + CO2</text>
        <dbReference type="Rhea" id="RHEA:49520"/>
        <dbReference type="Rhea" id="RHEA-COMP:12414"/>
        <dbReference type="Rhea" id="RHEA-COMP:12417"/>
        <dbReference type="ChEBI" id="CHEBI:15379"/>
        <dbReference type="ChEBI" id="CHEBI:16526"/>
        <dbReference type="ChEBI" id="CHEBI:16810"/>
        <dbReference type="ChEBI" id="CHEBI:16842"/>
        <dbReference type="ChEBI" id="CHEBI:30031"/>
        <dbReference type="ChEBI" id="CHEBI:74411"/>
        <dbReference type="ChEBI" id="CHEBI:74449"/>
        <dbReference type="EC" id="1.14.11.53"/>
    </reaction>
    <physiologicalReaction direction="left-to-right" evidence="8">
        <dbReference type="Rhea" id="RHEA:49521"/>
    </physiologicalReaction>
</comment>
<evidence type="ECO:0000256" key="3">
    <source>
        <dbReference type="ARBA" id="ARBA00022723"/>
    </source>
</evidence>
<keyword evidence="7" id="KW-0843">Virulence</keyword>
<dbReference type="Proteomes" id="UP000222788">
    <property type="component" value="Unassembled WGS sequence"/>
</dbReference>
<evidence type="ECO:0000256" key="8">
    <source>
        <dbReference type="ARBA" id="ARBA00047565"/>
    </source>
</evidence>
<comment type="caution">
    <text evidence="11">The sequence shown here is derived from an EMBL/GenBank/DDBJ whole genome shotgun (WGS) entry which is preliminary data.</text>
</comment>
<reference evidence="11 12" key="2">
    <citation type="journal article" date="2013" name="IMA Fungus">
        <title>IMA Genome-F 1: Ceratocystis fimbriata: Draft nuclear genome sequence for the plant pathogen, Ceratocystis fimbriata.</title>
        <authorList>
            <person name="Wilken P.M."/>
            <person name="Steenkamp E.T."/>
            <person name="Wingfield M.J."/>
            <person name="de Beer Z.W."/>
            <person name="Wingfield B.D."/>
        </authorList>
    </citation>
    <scope>NUCLEOTIDE SEQUENCE [LARGE SCALE GENOMIC DNA]</scope>
    <source>
        <strain evidence="11 12">CBS 114723</strain>
    </source>
</reference>
<feature type="binding site" evidence="9">
    <location>
        <position position="250"/>
    </location>
    <ligand>
        <name>Fe cation</name>
        <dbReference type="ChEBI" id="CHEBI:24875"/>
        <note>catalytic</note>
    </ligand>
</feature>
<organism evidence="11 12">
    <name type="scientific">Ceratocystis fimbriata CBS 114723</name>
    <dbReference type="NCBI Taxonomy" id="1035309"/>
    <lineage>
        <taxon>Eukaryota</taxon>
        <taxon>Fungi</taxon>
        <taxon>Dikarya</taxon>
        <taxon>Ascomycota</taxon>
        <taxon>Pezizomycotina</taxon>
        <taxon>Sordariomycetes</taxon>
        <taxon>Hypocreomycetidae</taxon>
        <taxon>Microascales</taxon>
        <taxon>Ceratocystidaceae</taxon>
        <taxon>Ceratocystis</taxon>
    </lineage>
</organism>
<evidence type="ECO:0000256" key="9">
    <source>
        <dbReference type="PIRSR" id="PIRSR604574-2"/>
    </source>
</evidence>
<dbReference type="InterPro" id="IPR027450">
    <property type="entry name" value="AlkB-like"/>
</dbReference>
<dbReference type="STRING" id="1035309.A0A2C5X5Q1"/>
<evidence type="ECO:0000256" key="1">
    <source>
        <dbReference type="ARBA" id="ARBA00007879"/>
    </source>
</evidence>
<evidence type="ECO:0000256" key="6">
    <source>
        <dbReference type="ARBA" id="ARBA00023004"/>
    </source>
</evidence>
<dbReference type="InterPro" id="IPR004574">
    <property type="entry name" value="Alkb"/>
</dbReference>
<comment type="similarity">
    <text evidence="1">Belongs to the alkB family.</text>
</comment>
<dbReference type="GO" id="GO:0005737">
    <property type="term" value="C:cytoplasm"/>
    <property type="evidence" value="ECO:0007669"/>
    <property type="project" value="TreeGrafter"/>
</dbReference>
<dbReference type="EC" id="1.14.11.53" evidence="2"/>
<keyword evidence="3 9" id="KW-0479">Metal-binding</keyword>
<reference evidence="11 12" key="1">
    <citation type="journal article" date="2013" name="Fungal Biol.">
        <title>Analysis of microsatellite markers in the genome of the plant pathogen Ceratocystis fimbriata.</title>
        <authorList>
            <person name="Simpson M.C."/>
            <person name="Wilken P.M."/>
            <person name="Coetzee M.P."/>
            <person name="Wingfield M.J."/>
            <person name="Wingfield B.D."/>
        </authorList>
    </citation>
    <scope>NUCLEOTIDE SEQUENCE [LARGE SCALE GENOMIC DNA]</scope>
    <source>
        <strain evidence="11 12">CBS 114723</strain>
    </source>
</reference>
<dbReference type="AlphaFoldDB" id="A0A2C5X5Q1"/>
<evidence type="ECO:0000313" key="11">
    <source>
        <dbReference type="EMBL" id="PHH53567.1"/>
    </source>
</evidence>
<dbReference type="GO" id="GO:0005634">
    <property type="term" value="C:nucleus"/>
    <property type="evidence" value="ECO:0007669"/>
    <property type="project" value="TreeGrafter"/>
</dbReference>
<dbReference type="GO" id="GO:1990931">
    <property type="term" value="F:mRNA N6-methyladenosine dioxygenase activity"/>
    <property type="evidence" value="ECO:0007669"/>
    <property type="project" value="UniProtKB-EC"/>
</dbReference>
<accession>A0A2C5X5Q1</accession>
<keyword evidence="12" id="KW-1185">Reference proteome</keyword>
<keyword evidence="5" id="KW-0560">Oxidoreductase</keyword>
<name>A0A2C5X5Q1_9PEZI</name>
<gene>
    <name evidence="11" type="primary">abh1</name>
    <name evidence="11" type="ORF">CFIMG_005318RA</name>
</gene>
<protein>
    <recommendedName>
        <fullName evidence="2">mRNA N(6)-methyladenine demethylase</fullName>
        <ecNumber evidence="2">1.14.11.53</ecNumber>
    </recommendedName>
</protein>
<evidence type="ECO:0000256" key="4">
    <source>
        <dbReference type="ARBA" id="ARBA00022964"/>
    </source>
</evidence>
<dbReference type="SUPFAM" id="SSF51197">
    <property type="entry name" value="Clavaminate synthase-like"/>
    <property type="match status" value="1"/>
</dbReference>
<dbReference type="InterPro" id="IPR037151">
    <property type="entry name" value="AlkB-like_sf"/>
</dbReference>
<keyword evidence="6 9" id="KW-0408">Iron</keyword>
<sequence length="382" mass="42819">MARDLSDLDAHEQPAPKLKAIWKAISRTDQDELLAGSQIDDPRDSTQAANFCQSGIVPAENIARAWQHIGYASPVPPRDVPIMYHPLVPGLRIVMDLIPVEAQRILINRVVHRDLSNVEHKTNLHLHYDIPYPELAVDTCTENPELELDATNSAGRSGSFFHYSPSSEARFTPKDPAVHKPLSIQQVLNRRLSWMTLGGQFDWTNRTYPGTVPPDFPQDLGNFLHEMFPETVAQAAIVNFYTPGDTMMMHRDVSEKTDRGLVSLSIGCDSLFMIAPSNVDWDDATEAAPNSGLQAGALSEKAEKKFLLLKIRSGDVVYMTEESRCAWHGVPKVLRGSCPEALQDWPAQERRGESGDGSIDGFEEWRGWLRNKRININVRQME</sequence>
<evidence type="ECO:0000256" key="2">
    <source>
        <dbReference type="ARBA" id="ARBA00012931"/>
    </source>
</evidence>
<evidence type="ECO:0000313" key="12">
    <source>
        <dbReference type="Proteomes" id="UP000222788"/>
    </source>
</evidence>
<dbReference type="OrthoDB" id="6614653at2759"/>
<evidence type="ECO:0000259" key="10">
    <source>
        <dbReference type="Pfam" id="PF13532"/>
    </source>
</evidence>
<comment type="cofactor">
    <cofactor evidence="9">
        <name>Fe(2+)</name>
        <dbReference type="ChEBI" id="CHEBI:29033"/>
    </cofactor>
    <text evidence="9">Binds 1 Fe(2+) ion per subunit.</text>
</comment>
<dbReference type="Pfam" id="PF13532">
    <property type="entry name" value="2OG-FeII_Oxy_2"/>
    <property type="match status" value="1"/>
</dbReference>
<dbReference type="FunFam" id="2.60.120.590:FF:000014">
    <property type="entry name" value="Oxidoreductase, 2OG-Fe(II) oxygenase family family"/>
    <property type="match status" value="1"/>
</dbReference>
<evidence type="ECO:0000256" key="5">
    <source>
        <dbReference type="ARBA" id="ARBA00023002"/>
    </source>
</evidence>
<dbReference type="EMBL" id="APWK03000041">
    <property type="protein sequence ID" value="PHH53567.1"/>
    <property type="molecule type" value="Genomic_DNA"/>
</dbReference>
<dbReference type="PANTHER" id="PTHR16557">
    <property type="entry name" value="ALKYLATED DNA REPAIR PROTEIN ALKB-RELATED"/>
    <property type="match status" value="1"/>
</dbReference>
<feature type="domain" description="Alpha-ketoglutarate-dependent dioxygenase AlkB-like" evidence="10">
    <location>
        <begin position="167"/>
        <end position="379"/>
    </location>
</feature>
<proteinExistence type="inferred from homology"/>
<keyword evidence="4 11" id="KW-0223">Dioxygenase</keyword>
<dbReference type="Gene3D" id="2.60.120.590">
    <property type="entry name" value="Alpha-ketoglutarate-dependent dioxygenase AlkB-like"/>
    <property type="match status" value="1"/>
</dbReference>
<feature type="binding site" evidence="9">
    <location>
        <position position="328"/>
    </location>
    <ligand>
        <name>Fe cation</name>
        <dbReference type="ChEBI" id="CHEBI:24875"/>
        <note>catalytic</note>
    </ligand>
</feature>
<dbReference type="PANTHER" id="PTHR16557:SF2">
    <property type="entry name" value="NUCLEIC ACID DIOXYGENASE ALKBH1"/>
    <property type="match status" value="1"/>
</dbReference>
<dbReference type="GO" id="GO:0046872">
    <property type="term" value="F:metal ion binding"/>
    <property type="evidence" value="ECO:0007669"/>
    <property type="project" value="UniProtKB-KW"/>
</dbReference>
<evidence type="ECO:0000256" key="7">
    <source>
        <dbReference type="ARBA" id="ARBA00023026"/>
    </source>
</evidence>